<keyword evidence="3" id="KW-1185">Reference proteome</keyword>
<accession>A0AAD6WLX0</accession>
<sequence length="593" mass="66439">MSQVQTSGLESTHSSAELSEGPSSNDVAERTSLRTFTDTSTVWGPGTLSGRALLALGEVTIRGIDVLLIRSKILNLRRRGNRKLTSTMCNDLVEFCRPTMYSVRITREAIRLTLTQICAGPESAMYLLLFFLCKWPRQEARLILFELVRSLSDIKWPIEWEPQRLCDFLITIIQVKDGWKSLVVEAAIVLLANPTFPSIDAHPLHFLCVEVVAGLPGSPLSVLQDTYSTSMRSKAWISLQACGLTLGERMLKIEKLVQETPNFASAQILDALADVAIFLRLDSNLQSSASTCLRKVTGLQWQSLHHVFGRRVIKLLNARSSLNDPPLRLFFRLASFDPAHTVIEDLLTFCLQAAPVSQKLVDTAALVILQSICNGCRQERIHSAVGICKLSENQIQEALKLLLVNIPSLPIAGLGDSLAINYVLFCDFLAVIFQISGKYFSTDVAAALWAARPGLKHPVLDIAHQIVESKKIAPLARFQAEASWRWQASRFHTWIDLRTQGLRLEARMTQIEHILSENAETFDYRFFDAIADASIFTSDSFQPQLRSSAFNCLYKYCSAPPLGEVVYDCLTYYSAFERELERWIVQWGPQLPS</sequence>
<feature type="compositionally biased region" description="Polar residues" evidence="1">
    <location>
        <begin position="1"/>
        <end position="26"/>
    </location>
</feature>
<evidence type="ECO:0000313" key="3">
    <source>
        <dbReference type="Proteomes" id="UP001218188"/>
    </source>
</evidence>
<dbReference type="Proteomes" id="UP001218188">
    <property type="component" value="Unassembled WGS sequence"/>
</dbReference>
<gene>
    <name evidence="2" type="ORF">C8F04DRAFT_469559</name>
</gene>
<organism evidence="2 3">
    <name type="scientific">Mycena alexandri</name>
    <dbReference type="NCBI Taxonomy" id="1745969"/>
    <lineage>
        <taxon>Eukaryota</taxon>
        <taxon>Fungi</taxon>
        <taxon>Dikarya</taxon>
        <taxon>Basidiomycota</taxon>
        <taxon>Agaricomycotina</taxon>
        <taxon>Agaricomycetes</taxon>
        <taxon>Agaricomycetidae</taxon>
        <taxon>Agaricales</taxon>
        <taxon>Marasmiineae</taxon>
        <taxon>Mycenaceae</taxon>
        <taxon>Mycena</taxon>
    </lineage>
</organism>
<dbReference type="EMBL" id="JARJCM010000416">
    <property type="protein sequence ID" value="KAJ7017330.1"/>
    <property type="molecule type" value="Genomic_DNA"/>
</dbReference>
<comment type="caution">
    <text evidence="2">The sequence shown here is derived from an EMBL/GenBank/DDBJ whole genome shotgun (WGS) entry which is preliminary data.</text>
</comment>
<evidence type="ECO:0000256" key="1">
    <source>
        <dbReference type="SAM" id="MobiDB-lite"/>
    </source>
</evidence>
<feature type="region of interest" description="Disordered" evidence="1">
    <location>
        <begin position="1"/>
        <end position="31"/>
    </location>
</feature>
<name>A0AAD6WLX0_9AGAR</name>
<proteinExistence type="predicted"/>
<evidence type="ECO:0000313" key="2">
    <source>
        <dbReference type="EMBL" id="KAJ7017330.1"/>
    </source>
</evidence>
<protein>
    <submittedName>
        <fullName evidence="2">Uncharacterized protein</fullName>
    </submittedName>
</protein>
<dbReference type="AlphaFoldDB" id="A0AAD6WLX0"/>
<reference evidence="2" key="1">
    <citation type="submission" date="2023-03" db="EMBL/GenBank/DDBJ databases">
        <title>Massive genome expansion in bonnet fungi (Mycena s.s.) driven by repeated elements and novel gene families across ecological guilds.</title>
        <authorList>
            <consortium name="Lawrence Berkeley National Laboratory"/>
            <person name="Harder C.B."/>
            <person name="Miyauchi S."/>
            <person name="Viragh M."/>
            <person name="Kuo A."/>
            <person name="Thoen E."/>
            <person name="Andreopoulos B."/>
            <person name="Lu D."/>
            <person name="Skrede I."/>
            <person name="Drula E."/>
            <person name="Henrissat B."/>
            <person name="Morin E."/>
            <person name="Kohler A."/>
            <person name="Barry K."/>
            <person name="LaButti K."/>
            <person name="Morin E."/>
            <person name="Salamov A."/>
            <person name="Lipzen A."/>
            <person name="Mereny Z."/>
            <person name="Hegedus B."/>
            <person name="Baldrian P."/>
            <person name="Stursova M."/>
            <person name="Weitz H."/>
            <person name="Taylor A."/>
            <person name="Grigoriev I.V."/>
            <person name="Nagy L.G."/>
            <person name="Martin F."/>
            <person name="Kauserud H."/>
        </authorList>
    </citation>
    <scope>NUCLEOTIDE SEQUENCE</scope>
    <source>
        <strain evidence="2">CBHHK200</strain>
    </source>
</reference>